<dbReference type="Pfam" id="PF10615">
    <property type="entry name" value="DUF2470"/>
    <property type="match status" value="1"/>
</dbReference>
<keyword evidence="2" id="KW-1133">Transmembrane helix</keyword>
<evidence type="ECO:0000256" key="1">
    <source>
        <dbReference type="SAM" id="MobiDB-lite"/>
    </source>
</evidence>
<dbReference type="Proteomes" id="UP000298390">
    <property type="component" value="Unassembled WGS sequence"/>
</dbReference>
<keyword evidence="2" id="KW-0812">Transmembrane</keyword>
<dbReference type="InterPro" id="IPR028110">
    <property type="entry name" value="TMEM254"/>
</dbReference>
<evidence type="ECO:0000313" key="4">
    <source>
        <dbReference type="EMBL" id="TFY61984.1"/>
    </source>
</evidence>
<proteinExistence type="predicted"/>
<dbReference type="Pfam" id="PF14934">
    <property type="entry name" value="TMEM254"/>
    <property type="match status" value="1"/>
</dbReference>
<feature type="transmembrane region" description="Helical" evidence="2">
    <location>
        <begin position="105"/>
        <end position="126"/>
    </location>
</feature>
<feature type="compositionally biased region" description="Low complexity" evidence="1">
    <location>
        <begin position="401"/>
        <end position="415"/>
    </location>
</feature>
<feature type="transmembrane region" description="Helical" evidence="2">
    <location>
        <begin position="156"/>
        <end position="174"/>
    </location>
</feature>
<organism evidence="4 5">
    <name type="scientific">Rhodofomes roseus</name>
    <dbReference type="NCBI Taxonomy" id="34475"/>
    <lineage>
        <taxon>Eukaryota</taxon>
        <taxon>Fungi</taxon>
        <taxon>Dikarya</taxon>
        <taxon>Basidiomycota</taxon>
        <taxon>Agaricomycotina</taxon>
        <taxon>Agaricomycetes</taxon>
        <taxon>Polyporales</taxon>
        <taxon>Rhodofomes</taxon>
    </lineage>
</organism>
<dbReference type="InterPro" id="IPR019595">
    <property type="entry name" value="DUF2470"/>
</dbReference>
<reference evidence="4 5" key="1">
    <citation type="submission" date="2019-01" db="EMBL/GenBank/DDBJ databases">
        <title>Genome sequencing of the rare red list fungi Fomitopsis rosea.</title>
        <authorList>
            <person name="Buettner E."/>
            <person name="Kellner H."/>
        </authorList>
    </citation>
    <scope>NUCLEOTIDE SEQUENCE [LARGE SCALE GENOMIC DNA]</scope>
    <source>
        <strain evidence="4 5">DSM 105464</strain>
    </source>
</reference>
<dbReference type="STRING" id="34475.A0A4Y9YHF8"/>
<dbReference type="Gene3D" id="3.20.180.10">
    <property type="entry name" value="PNP-oxidase-like"/>
    <property type="match status" value="1"/>
</dbReference>
<gene>
    <name evidence="4" type="ORF">EVJ58_g4162</name>
</gene>
<accession>A0A4Y9YHF8</accession>
<evidence type="ECO:0000256" key="2">
    <source>
        <dbReference type="SAM" id="Phobius"/>
    </source>
</evidence>
<keyword evidence="2" id="KW-0472">Membrane</keyword>
<feature type="domain" description="DUF2470" evidence="3">
    <location>
        <begin position="11"/>
        <end position="86"/>
    </location>
</feature>
<feature type="region of interest" description="Disordered" evidence="1">
    <location>
        <begin position="383"/>
        <end position="415"/>
    </location>
</feature>
<dbReference type="InterPro" id="IPR037119">
    <property type="entry name" value="Haem_oxidase_HugZ-like_sf"/>
</dbReference>
<dbReference type="PANTHER" id="PTHR37783:SF1">
    <property type="entry name" value="MEMBRANE PROTEIN, PUTATIVE (AFU_ORTHOLOGUE AFUA_1G04315)-RELATED"/>
    <property type="match status" value="1"/>
</dbReference>
<dbReference type="PANTHER" id="PTHR37783">
    <property type="entry name" value="MEMBRANE PROTEIN, PUTATIVE (AFU_ORTHOLOGUE AFUA_1G04315)-RELATED"/>
    <property type="match status" value="1"/>
</dbReference>
<dbReference type="EMBL" id="SEKV01000185">
    <property type="protein sequence ID" value="TFY61984.1"/>
    <property type="molecule type" value="Genomic_DNA"/>
</dbReference>
<protein>
    <recommendedName>
        <fullName evidence="3">DUF2470 domain-containing protein</fullName>
    </recommendedName>
</protein>
<name>A0A4Y9YHF8_9APHY</name>
<evidence type="ECO:0000259" key="3">
    <source>
        <dbReference type="Pfam" id="PF10615"/>
    </source>
</evidence>
<sequence length="415" mass="46272">MADPVASKSGFLCMYMSNHPDTLVGYVKHWGKVAEDVSSAKMTSIDTKGMTLAYKTKAGGPEKEVRVLFDPPLLGYEEVKPRLISMKVDAEEALGMARAPQITTFRLPFGIWTTNVLLAFLLYVTFSPEPQSPNFAPAYLPAHYARTNLPVWAVPASWWIVVIVHPLEALYALYMARRHRMPFTTGVGYVLGTLIWGLPVLNELRHQRQAARIESGIARALEIERQLNAGEGRYVAFSPSNVAQVVPNVSLDRCNRTVEELIKSDDPLKGVEAARLRRWFSSSKMIPLRDLTDDFGSAVLFGRLEVVQADILARMHKHAQRSTPDPRAAVVRDIYEMRWGPTQVPIFNLILLSTLLVPAMRPQQLAVARFLINEMKMPVDGRDVSGATGALPRDLDQARVRPPSTRRSSSTRAAT</sequence>
<comment type="caution">
    <text evidence="4">The sequence shown here is derived from an EMBL/GenBank/DDBJ whole genome shotgun (WGS) entry which is preliminary data.</text>
</comment>
<dbReference type="AlphaFoldDB" id="A0A4Y9YHF8"/>
<feature type="transmembrane region" description="Helical" evidence="2">
    <location>
        <begin position="181"/>
        <end position="201"/>
    </location>
</feature>
<evidence type="ECO:0000313" key="5">
    <source>
        <dbReference type="Proteomes" id="UP000298390"/>
    </source>
</evidence>